<organism evidence="1 2">
    <name type="scientific">Clostridium puniceum</name>
    <dbReference type="NCBI Taxonomy" id="29367"/>
    <lineage>
        <taxon>Bacteria</taxon>
        <taxon>Bacillati</taxon>
        <taxon>Bacillota</taxon>
        <taxon>Clostridia</taxon>
        <taxon>Eubacteriales</taxon>
        <taxon>Clostridiaceae</taxon>
        <taxon>Clostridium</taxon>
    </lineage>
</organism>
<evidence type="ECO:0000313" key="2">
    <source>
        <dbReference type="Proteomes" id="UP000190890"/>
    </source>
</evidence>
<dbReference type="AlphaFoldDB" id="A0A1S8TCC8"/>
<accession>A0A1S8TCC8</accession>
<keyword evidence="2" id="KW-1185">Reference proteome</keyword>
<name>A0A1S8TCC8_9CLOT</name>
<dbReference type="Proteomes" id="UP000190890">
    <property type="component" value="Unassembled WGS sequence"/>
</dbReference>
<dbReference type="SUPFAM" id="SSF53474">
    <property type="entry name" value="alpha/beta-Hydrolases"/>
    <property type="match status" value="1"/>
</dbReference>
<proteinExistence type="predicted"/>
<dbReference type="RefSeq" id="WP_077848429.1">
    <property type="nucleotide sequence ID" value="NZ_LZZM01000188.1"/>
</dbReference>
<protein>
    <submittedName>
        <fullName evidence="1">Uncharacterized protein</fullName>
    </submittedName>
</protein>
<dbReference type="OrthoDB" id="2213423at2"/>
<dbReference type="STRING" id="29367.CLPUN_34020"/>
<dbReference type="InterPro" id="IPR029058">
    <property type="entry name" value="AB_hydrolase_fold"/>
</dbReference>
<evidence type="ECO:0000313" key="1">
    <source>
        <dbReference type="EMBL" id="OOM75272.1"/>
    </source>
</evidence>
<reference evidence="1 2" key="1">
    <citation type="submission" date="2016-05" db="EMBL/GenBank/DDBJ databases">
        <title>Microbial solvent formation.</title>
        <authorList>
            <person name="Poehlein A."/>
            <person name="Montoya Solano J.D."/>
            <person name="Flitsch S."/>
            <person name="Krabben P."/>
            <person name="Duerre P."/>
            <person name="Daniel R."/>
        </authorList>
    </citation>
    <scope>NUCLEOTIDE SEQUENCE [LARGE SCALE GENOMIC DNA]</scope>
    <source>
        <strain evidence="1 2">DSM 2619</strain>
    </source>
</reference>
<dbReference type="Gene3D" id="3.40.50.1820">
    <property type="entry name" value="alpha/beta hydrolase"/>
    <property type="match status" value="1"/>
</dbReference>
<comment type="caution">
    <text evidence="1">The sequence shown here is derived from an EMBL/GenBank/DDBJ whole genome shotgun (WGS) entry which is preliminary data.</text>
</comment>
<sequence length="61" mass="7191">MKSECNISVFSGKQDSITLKELDEWSNHNSGERRIYTFEGNYFFINDNPENIIDIINRMLC</sequence>
<dbReference type="EMBL" id="LZZM01000188">
    <property type="protein sequence ID" value="OOM75272.1"/>
    <property type="molecule type" value="Genomic_DNA"/>
</dbReference>
<gene>
    <name evidence="1" type="ORF">CLPUN_34020</name>
</gene>